<dbReference type="InterPro" id="IPR013324">
    <property type="entry name" value="RNA_pol_sigma_r3/r4-like"/>
</dbReference>
<dbReference type="OrthoDB" id="9783733at2"/>
<evidence type="ECO:0000313" key="7">
    <source>
        <dbReference type="EMBL" id="SDB85004.1"/>
    </source>
</evidence>
<dbReference type="Gene3D" id="1.10.10.10">
    <property type="entry name" value="Winged helix-like DNA-binding domain superfamily/Winged helix DNA-binding domain"/>
    <property type="match status" value="1"/>
</dbReference>
<dbReference type="GO" id="GO:0003677">
    <property type="term" value="F:DNA binding"/>
    <property type="evidence" value="ECO:0007669"/>
    <property type="project" value="InterPro"/>
</dbReference>
<protein>
    <submittedName>
        <fullName evidence="7">RNA polymerase sigma-70 factor, ECF subfamily</fullName>
    </submittedName>
</protein>
<evidence type="ECO:0000259" key="6">
    <source>
        <dbReference type="Pfam" id="PF08281"/>
    </source>
</evidence>
<dbReference type="PANTHER" id="PTHR43133:SF64">
    <property type="entry name" value="ECF SIGMA FACTOR"/>
    <property type="match status" value="1"/>
</dbReference>
<evidence type="ECO:0000256" key="1">
    <source>
        <dbReference type="ARBA" id="ARBA00010641"/>
    </source>
</evidence>
<dbReference type="InterPro" id="IPR013325">
    <property type="entry name" value="RNA_pol_sigma_r2"/>
</dbReference>
<dbReference type="Gene3D" id="1.10.1740.10">
    <property type="match status" value="1"/>
</dbReference>
<keyword evidence="4" id="KW-0804">Transcription</keyword>
<keyword evidence="2" id="KW-0805">Transcription regulation</keyword>
<dbReference type="GO" id="GO:0006352">
    <property type="term" value="P:DNA-templated transcription initiation"/>
    <property type="evidence" value="ECO:0007669"/>
    <property type="project" value="InterPro"/>
</dbReference>
<dbReference type="InterPro" id="IPR013249">
    <property type="entry name" value="RNA_pol_sigma70_r4_t2"/>
</dbReference>
<name>A0A1G6GST2_9GAMM</name>
<dbReference type="PANTHER" id="PTHR43133">
    <property type="entry name" value="RNA POLYMERASE ECF-TYPE SIGMA FACTO"/>
    <property type="match status" value="1"/>
</dbReference>
<dbReference type="Proteomes" id="UP000242501">
    <property type="component" value="Unassembled WGS sequence"/>
</dbReference>
<evidence type="ECO:0000256" key="3">
    <source>
        <dbReference type="ARBA" id="ARBA00023082"/>
    </source>
</evidence>
<keyword evidence="8" id="KW-1185">Reference proteome</keyword>
<dbReference type="InterPro" id="IPR039425">
    <property type="entry name" value="RNA_pol_sigma-70-like"/>
</dbReference>
<evidence type="ECO:0000313" key="8">
    <source>
        <dbReference type="Proteomes" id="UP000242501"/>
    </source>
</evidence>
<dbReference type="AlphaFoldDB" id="A0A1G6GST2"/>
<dbReference type="EMBL" id="FMYL01000002">
    <property type="protein sequence ID" value="SDB85004.1"/>
    <property type="molecule type" value="Genomic_DNA"/>
</dbReference>
<dbReference type="InterPro" id="IPR007627">
    <property type="entry name" value="RNA_pol_sigma70_r2"/>
</dbReference>
<evidence type="ECO:0000259" key="5">
    <source>
        <dbReference type="Pfam" id="PF04542"/>
    </source>
</evidence>
<feature type="domain" description="RNA polymerase sigma factor 70 region 4 type 2" evidence="6">
    <location>
        <begin position="136"/>
        <end position="187"/>
    </location>
</feature>
<gene>
    <name evidence="7" type="ORF">SAMN05421733_102154</name>
</gene>
<dbReference type="STRING" id="1219383.SAMN05421733_102154"/>
<keyword evidence="3" id="KW-0731">Sigma factor</keyword>
<dbReference type="InterPro" id="IPR036388">
    <property type="entry name" value="WH-like_DNA-bd_sf"/>
</dbReference>
<accession>A0A1G6GST2</accession>
<dbReference type="InterPro" id="IPR014284">
    <property type="entry name" value="RNA_pol_sigma-70_dom"/>
</dbReference>
<organism evidence="7 8">
    <name type="scientific">Acinetobacter boissieri</name>
    <dbReference type="NCBI Taxonomy" id="1219383"/>
    <lineage>
        <taxon>Bacteria</taxon>
        <taxon>Pseudomonadati</taxon>
        <taxon>Pseudomonadota</taxon>
        <taxon>Gammaproteobacteria</taxon>
        <taxon>Moraxellales</taxon>
        <taxon>Moraxellaceae</taxon>
        <taxon>Acinetobacter</taxon>
    </lineage>
</organism>
<evidence type="ECO:0000256" key="4">
    <source>
        <dbReference type="ARBA" id="ARBA00023163"/>
    </source>
</evidence>
<sequence length="207" mass="24060">MDLVPPNTQADLRHVSAKSSEQRLSAFMHEVSGRALIMMESATKNTDIAMDLVQEAFISLYKAYSKKPTEEWYALFYTILNNKLYDWKRKEQRSAIPFSLFKKKNLDFEDDAPEEQIADDYHIDPAEILSQHMTINEIKEAIDKLPIRQQQAFMLRAWEGFSTKTTAEIMQCSEGSVKTHYYRATQALQQMLSYLSPYHQNKGMTDE</sequence>
<dbReference type="CDD" id="cd06171">
    <property type="entry name" value="Sigma70_r4"/>
    <property type="match status" value="1"/>
</dbReference>
<proteinExistence type="inferred from homology"/>
<dbReference type="RefSeq" id="WP_092746846.1">
    <property type="nucleotide sequence ID" value="NZ_FMYL01000002.1"/>
</dbReference>
<reference evidence="8" key="1">
    <citation type="submission" date="2016-09" db="EMBL/GenBank/DDBJ databases">
        <authorList>
            <person name="Varghese N."/>
            <person name="Submissions S."/>
        </authorList>
    </citation>
    <scope>NUCLEOTIDE SEQUENCE [LARGE SCALE GENOMIC DNA]</scope>
    <source>
        <strain evidence="8">ANC 4422</strain>
    </source>
</reference>
<dbReference type="Pfam" id="PF08281">
    <property type="entry name" value="Sigma70_r4_2"/>
    <property type="match status" value="1"/>
</dbReference>
<feature type="domain" description="RNA polymerase sigma-70 region 2" evidence="5">
    <location>
        <begin position="43"/>
        <end position="93"/>
    </location>
</feature>
<dbReference type="Pfam" id="PF04542">
    <property type="entry name" value="Sigma70_r2"/>
    <property type="match status" value="1"/>
</dbReference>
<dbReference type="SUPFAM" id="SSF88946">
    <property type="entry name" value="Sigma2 domain of RNA polymerase sigma factors"/>
    <property type="match status" value="1"/>
</dbReference>
<dbReference type="NCBIfam" id="NF006550">
    <property type="entry name" value="PRK09047.1"/>
    <property type="match status" value="1"/>
</dbReference>
<comment type="similarity">
    <text evidence="1">Belongs to the sigma-70 factor family. ECF subfamily.</text>
</comment>
<dbReference type="SUPFAM" id="SSF88659">
    <property type="entry name" value="Sigma3 and sigma4 domains of RNA polymerase sigma factors"/>
    <property type="match status" value="1"/>
</dbReference>
<evidence type="ECO:0000256" key="2">
    <source>
        <dbReference type="ARBA" id="ARBA00023015"/>
    </source>
</evidence>
<dbReference type="GO" id="GO:0016987">
    <property type="term" value="F:sigma factor activity"/>
    <property type="evidence" value="ECO:0007669"/>
    <property type="project" value="UniProtKB-KW"/>
</dbReference>
<dbReference type="NCBIfam" id="TIGR02937">
    <property type="entry name" value="sigma70-ECF"/>
    <property type="match status" value="1"/>
</dbReference>